<dbReference type="Pfam" id="PF00005">
    <property type="entry name" value="ABC_tran"/>
    <property type="match status" value="2"/>
</dbReference>
<keyword evidence="3 11" id="KW-0813">Transport</keyword>
<evidence type="ECO:0000256" key="6">
    <source>
        <dbReference type="ARBA" id="ARBA00022737"/>
    </source>
</evidence>
<dbReference type="Proteomes" id="UP000008466">
    <property type="component" value="Chromosome"/>
</dbReference>
<dbReference type="STRING" id="158189.SpiBuddy_0335"/>
<dbReference type="AlphaFoldDB" id="F0RU85"/>
<dbReference type="SMART" id="SM00382">
    <property type="entry name" value="AAA"/>
    <property type="match status" value="2"/>
</dbReference>
<comment type="similarity">
    <text evidence="11">Belongs to the ABC transporter superfamily.</text>
</comment>
<dbReference type="GO" id="GO:0005886">
    <property type="term" value="C:plasma membrane"/>
    <property type="evidence" value="ECO:0007669"/>
    <property type="project" value="UniProtKB-SubCell"/>
</dbReference>
<keyword evidence="4 11" id="KW-1003">Cell membrane</keyword>
<dbReference type="KEGG" id="sbu:SpiBuddy_0335"/>
<dbReference type="CDD" id="cd03216">
    <property type="entry name" value="ABC_Carb_Monos_I"/>
    <property type="match status" value="1"/>
</dbReference>
<dbReference type="PANTHER" id="PTHR43790">
    <property type="entry name" value="CARBOHYDRATE TRANSPORT ATP-BINDING PROTEIN MG119-RELATED"/>
    <property type="match status" value="1"/>
</dbReference>
<comment type="function">
    <text evidence="11">Part of an ABC transporter complex involved in carbohydrate import. Could be involved in ribose, galactose and/or methyl galactoside import. Responsible for energy coupling to the transport system.</text>
</comment>
<reference evidence="14" key="1">
    <citation type="submission" date="2011-02" db="EMBL/GenBank/DDBJ databases">
        <title>Complete sequence of Spirochaeta sp. Buddy.</title>
        <authorList>
            <person name="Lucas S."/>
            <person name="Copeland A."/>
            <person name="Lapidus A."/>
            <person name="Cheng J.-F."/>
            <person name="Goodwin L."/>
            <person name="Pitluck S."/>
            <person name="Zeytun A."/>
            <person name="Detter J.C."/>
            <person name="Han C."/>
            <person name="Tapia R."/>
            <person name="Land M."/>
            <person name="Hauser L."/>
            <person name="Kyrpides N."/>
            <person name="Ivanova N."/>
            <person name="Mikhailova N."/>
            <person name="Pagani I."/>
            <person name="Ritalahti K.M."/>
            <person name="Loeffler F.E."/>
            <person name="Woyke T."/>
        </authorList>
    </citation>
    <scope>NUCLEOTIDE SEQUENCE [LARGE SCALE GENOMIC DNA]</scope>
    <source>
        <strain evidence="14">ATCC BAA-1886 / DSM 22777 / Buddy</strain>
    </source>
</reference>
<keyword evidence="6" id="KW-0677">Repeat</keyword>
<proteinExistence type="inferred from homology"/>
<dbReference type="CDD" id="cd03215">
    <property type="entry name" value="ABC_Carb_Monos_II"/>
    <property type="match status" value="1"/>
</dbReference>
<keyword evidence="7 11" id="KW-0547">Nucleotide-binding</keyword>
<evidence type="ECO:0000313" key="13">
    <source>
        <dbReference type="EMBL" id="ADY12171.1"/>
    </source>
</evidence>
<name>F0RU85_SPHGB</name>
<dbReference type="InterPro" id="IPR017871">
    <property type="entry name" value="ABC_transporter-like_CS"/>
</dbReference>
<evidence type="ECO:0000256" key="11">
    <source>
        <dbReference type="RuleBase" id="RU367029"/>
    </source>
</evidence>
<evidence type="ECO:0000256" key="1">
    <source>
        <dbReference type="ARBA" id="ARBA00004202"/>
    </source>
</evidence>
<dbReference type="EMBL" id="CP002541">
    <property type="protein sequence ID" value="ADY12171.1"/>
    <property type="molecule type" value="Genomic_DNA"/>
</dbReference>
<evidence type="ECO:0000256" key="9">
    <source>
        <dbReference type="ARBA" id="ARBA00022967"/>
    </source>
</evidence>
<dbReference type="SUPFAM" id="SSF52540">
    <property type="entry name" value="P-loop containing nucleoside triphosphate hydrolases"/>
    <property type="match status" value="2"/>
</dbReference>
<dbReference type="RefSeq" id="WP_013606024.1">
    <property type="nucleotide sequence ID" value="NC_015152.1"/>
</dbReference>
<keyword evidence="5 11" id="KW-0762">Sugar transport</keyword>
<dbReference type="FunFam" id="3.40.50.300:FF:000127">
    <property type="entry name" value="Ribose import ATP-binding protein RbsA"/>
    <property type="match status" value="1"/>
</dbReference>
<dbReference type="GO" id="GO:0043211">
    <property type="term" value="F:ABC-type carbohydrate transporter activity"/>
    <property type="evidence" value="ECO:0007669"/>
    <property type="project" value="UniProtKB-UniRule"/>
</dbReference>
<dbReference type="HOGENOM" id="CLU_000604_92_3_12"/>
<dbReference type="PROSITE" id="PS00211">
    <property type="entry name" value="ABC_TRANSPORTER_1"/>
    <property type="match status" value="1"/>
</dbReference>
<evidence type="ECO:0000256" key="7">
    <source>
        <dbReference type="ARBA" id="ARBA00022741"/>
    </source>
</evidence>
<dbReference type="PANTHER" id="PTHR43790:SF7">
    <property type="entry name" value="GALACTOSE_METHYL GALACTOSIDE IMPORT ATP-BINDING PROTEIN MGLA"/>
    <property type="match status" value="1"/>
</dbReference>
<dbReference type="InterPro" id="IPR050107">
    <property type="entry name" value="ABC_carbohydrate_import_ATPase"/>
</dbReference>
<sequence length="499" mass="55267">MSEQILLEMNHIRKEFPGVLALKDVSLQLRAGEVHALLGENGAGKSTLIKILGGIYSKDSGDIVIDGKSVSINSVLDAQKLGISVIHQELVLVPHMSVAENIYLGREPMKGARFVDFRKMQEDAQKLLDSFELDIRSETEVSDLTIAQQQIVEIIKALSFNAKILVMDEPTSSLSEKDVDFLFDNIRKLKKAQVGIIYISHRMSELKQIADKITVIRDGEYIGTRNSEEATTDELIAMMVGRKLTNYYTRTFGNPSEKVLEVKDLSSGKLLKDISFHLFSGEILGFAGLVGAGRSEVMRCIFGVDPYESGQILLSGSAVTINNPEEAMRKGIALVPESRKKEALFLAQSVKYNITIKSLGEFIHGIHVNNAREMEITKKYVDTMEIKTPSYQQTVGNLSGGNQQKVVIGRWLATKPRILILDEPTRGVDVGAKAEIYSIMNELVKEGVAIIMISSELPEVINMSDRVVVMSNGRITGCLSREGLTQEKIMYYATQFATT</sequence>
<evidence type="ECO:0000259" key="12">
    <source>
        <dbReference type="PROSITE" id="PS50893"/>
    </source>
</evidence>
<evidence type="ECO:0000256" key="5">
    <source>
        <dbReference type="ARBA" id="ARBA00022597"/>
    </source>
</evidence>
<evidence type="ECO:0000256" key="8">
    <source>
        <dbReference type="ARBA" id="ARBA00022840"/>
    </source>
</evidence>
<feature type="domain" description="ABC transporter" evidence="12">
    <location>
        <begin position="254"/>
        <end position="497"/>
    </location>
</feature>
<dbReference type="OrthoDB" id="304830at2"/>
<dbReference type="PROSITE" id="PS50893">
    <property type="entry name" value="ABC_TRANSPORTER_2"/>
    <property type="match status" value="2"/>
</dbReference>
<dbReference type="GO" id="GO:0015749">
    <property type="term" value="P:monosaccharide transmembrane transport"/>
    <property type="evidence" value="ECO:0007669"/>
    <property type="project" value="UniProtKB-ARBA"/>
</dbReference>
<accession>F0RU85</accession>
<dbReference type="GO" id="GO:0016887">
    <property type="term" value="F:ATP hydrolysis activity"/>
    <property type="evidence" value="ECO:0007669"/>
    <property type="project" value="InterPro"/>
</dbReference>
<keyword evidence="10 11" id="KW-0472">Membrane</keyword>
<dbReference type="FunFam" id="3.40.50.300:FF:000126">
    <property type="entry name" value="Galactose/methyl galactoside import ATP-binding protein MglA"/>
    <property type="match status" value="1"/>
</dbReference>
<comment type="catalytic activity">
    <reaction evidence="11">
        <text>D-galactose(out) + ATP + H2O = D-galactose(in) + ADP + phosphate + H(+)</text>
        <dbReference type="Rhea" id="RHEA:60156"/>
        <dbReference type="ChEBI" id="CHEBI:4139"/>
        <dbReference type="ChEBI" id="CHEBI:15377"/>
        <dbReference type="ChEBI" id="CHEBI:15378"/>
        <dbReference type="ChEBI" id="CHEBI:30616"/>
        <dbReference type="ChEBI" id="CHEBI:43474"/>
        <dbReference type="ChEBI" id="CHEBI:456216"/>
        <dbReference type="EC" id="7.5.2.11"/>
    </reaction>
</comment>
<protein>
    <recommendedName>
        <fullName evidence="11">Ribose/galactose/methyl galactoside import ATP-binding protein</fullName>
        <ecNumber evidence="11">7.5.2.11</ecNumber>
    </recommendedName>
</protein>
<evidence type="ECO:0000256" key="3">
    <source>
        <dbReference type="ARBA" id="ARBA00022448"/>
    </source>
</evidence>
<dbReference type="InterPro" id="IPR003439">
    <property type="entry name" value="ABC_transporter-like_ATP-bd"/>
</dbReference>
<feature type="domain" description="ABC transporter" evidence="12">
    <location>
        <begin position="7"/>
        <end position="243"/>
    </location>
</feature>
<keyword evidence="14" id="KW-1185">Reference proteome</keyword>
<dbReference type="InterPro" id="IPR003593">
    <property type="entry name" value="AAA+_ATPase"/>
</dbReference>
<keyword evidence="9 11" id="KW-1278">Translocase</keyword>
<organism evidence="13 14">
    <name type="scientific">Sphaerochaeta globosa (strain ATCC BAA-1886 / DSM 22777 / Buddy)</name>
    <name type="common">Spirochaeta sp. (strain Buddy)</name>
    <dbReference type="NCBI Taxonomy" id="158189"/>
    <lineage>
        <taxon>Bacteria</taxon>
        <taxon>Pseudomonadati</taxon>
        <taxon>Spirochaetota</taxon>
        <taxon>Spirochaetia</taxon>
        <taxon>Spirochaetales</taxon>
        <taxon>Sphaerochaetaceae</taxon>
        <taxon>Sphaerochaeta</taxon>
    </lineage>
</organism>
<keyword evidence="13" id="KW-0378">Hydrolase</keyword>
<dbReference type="Gene3D" id="3.40.50.300">
    <property type="entry name" value="P-loop containing nucleotide triphosphate hydrolases"/>
    <property type="match status" value="2"/>
</dbReference>
<dbReference type="GO" id="GO:0005524">
    <property type="term" value="F:ATP binding"/>
    <property type="evidence" value="ECO:0007669"/>
    <property type="project" value="UniProtKB-UniRule"/>
</dbReference>
<evidence type="ECO:0000256" key="4">
    <source>
        <dbReference type="ARBA" id="ARBA00022475"/>
    </source>
</evidence>
<dbReference type="eggNOG" id="COG1129">
    <property type="taxonomic scope" value="Bacteria"/>
</dbReference>
<evidence type="ECO:0000313" key="14">
    <source>
        <dbReference type="Proteomes" id="UP000008466"/>
    </source>
</evidence>
<comment type="subcellular location">
    <subcellularLocation>
        <location evidence="2">Cell inner membrane</location>
    </subcellularLocation>
    <subcellularLocation>
        <location evidence="1 11">Cell membrane</location>
        <topology evidence="1 11">Peripheral membrane protein</topology>
    </subcellularLocation>
</comment>
<dbReference type="EC" id="7.5.2.11" evidence="11"/>
<gene>
    <name evidence="13" type="ordered locus">SpiBuddy_0335</name>
</gene>
<evidence type="ECO:0000256" key="2">
    <source>
        <dbReference type="ARBA" id="ARBA00004533"/>
    </source>
</evidence>
<keyword evidence="8 11" id="KW-0067">ATP-binding</keyword>
<evidence type="ECO:0000256" key="10">
    <source>
        <dbReference type="ARBA" id="ARBA00023136"/>
    </source>
</evidence>
<dbReference type="InterPro" id="IPR027417">
    <property type="entry name" value="P-loop_NTPase"/>
</dbReference>